<dbReference type="RefSeq" id="WP_336822587.1">
    <property type="nucleotide sequence ID" value="NZ_JBHTLT010000133.1"/>
</dbReference>
<dbReference type="EMBL" id="JBHTLT010000133">
    <property type="protein sequence ID" value="MFD1207036.1"/>
    <property type="molecule type" value="Genomic_DNA"/>
</dbReference>
<comment type="caution">
    <text evidence="8">The sequence shown here is derived from an EMBL/GenBank/DDBJ whole genome shotgun (WGS) entry which is preliminary data.</text>
</comment>
<dbReference type="Pfam" id="PF01966">
    <property type="entry name" value="HD"/>
    <property type="match status" value="1"/>
</dbReference>
<protein>
    <recommendedName>
        <fullName evidence="1">bis(5'-nucleosyl)-tetraphosphatase (symmetrical)</fullName>
        <ecNumber evidence="1">3.6.1.41</ecNumber>
    </recommendedName>
</protein>
<keyword evidence="4 8" id="KW-0378">Hydrolase</keyword>
<reference evidence="9" key="1">
    <citation type="journal article" date="2019" name="Int. J. Syst. Evol. Microbiol.">
        <title>The Global Catalogue of Microorganisms (GCM) 10K type strain sequencing project: providing services to taxonomists for standard genome sequencing and annotation.</title>
        <authorList>
            <consortium name="The Broad Institute Genomics Platform"/>
            <consortium name="The Broad Institute Genome Sequencing Center for Infectious Disease"/>
            <person name="Wu L."/>
            <person name="Ma J."/>
        </authorList>
    </citation>
    <scope>NUCLEOTIDE SEQUENCE [LARGE SCALE GENOMIC DNA]</scope>
    <source>
        <strain evidence="9">CCUG 53915</strain>
    </source>
</reference>
<dbReference type="SMART" id="SM00471">
    <property type="entry name" value="HDc"/>
    <property type="match status" value="1"/>
</dbReference>
<evidence type="ECO:0000256" key="5">
    <source>
        <dbReference type="ARBA" id="ARBA00023004"/>
    </source>
</evidence>
<evidence type="ECO:0000256" key="1">
    <source>
        <dbReference type="ARBA" id="ARBA00012506"/>
    </source>
</evidence>
<dbReference type="Gene3D" id="1.10.3210.10">
    <property type="entry name" value="Hypothetical protein af1432"/>
    <property type="match status" value="1"/>
</dbReference>
<keyword evidence="9" id="KW-1185">Reference proteome</keyword>
<dbReference type="InterPro" id="IPR003607">
    <property type="entry name" value="HD/PDEase_dom"/>
</dbReference>
<dbReference type="CDD" id="cd00077">
    <property type="entry name" value="HDc"/>
    <property type="match status" value="1"/>
</dbReference>
<dbReference type="InterPro" id="IPR005249">
    <property type="entry name" value="YqeK"/>
</dbReference>
<proteinExistence type="predicted"/>
<evidence type="ECO:0000256" key="2">
    <source>
        <dbReference type="ARBA" id="ARBA00022723"/>
    </source>
</evidence>
<dbReference type="InterPro" id="IPR051094">
    <property type="entry name" value="Diverse_Catalytic_Enzymes"/>
</dbReference>
<evidence type="ECO:0000256" key="6">
    <source>
        <dbReference type="ARBA" id="ARBA00049417"/>
    </source>
</evidence>
<evidence type="ECO:0000256" key="3">
    <source>
        <dbReference type="ARBA" id="ARBA00022741"/>
    </source>
</evidence>
<sequence length="186" mass="21591">MDRTRLIEENKKRLPIHRFEHVLRVAHTAVELADRFGLSVEKAEKAALIHDIAKFMEPVKLRKKLEESEHDERLLHYHHELWHAPVGAMIAEEEFGVTDEDVLNAIRYHTTGRAGMSDIEKVIYIADLIEPNRQFPGVEQLRTEAEKSLEESMKACIIHSVQYLVSKQVPVFPDSFECYNEYVLSN</sequence>
<gene>
    <name evidence="8" type="primary">yqeK</name>
    <name evidence="8" type="ORF">ACFQ38_18210</name>
</gene>
<keyword evidence="5" id="KW-0408">Iron</keyword>
<dbReference type="GO" id="GO:0008803">
    <property type="term" value="F:bis(5'-nucleosyl)-tetraphosphatase (symmetrical) activity"/>
    <property type="evidence" value="ECO:0007669"/>
    <property type="project" value="UniProtKB-EC"/>
</dbReference>
<feature type="domain" description="HD" evidence="7">
    <location>
        <begin position="18"/>
        <end position="132"/>
    </location>
</feature>
<evidence type="ECO:0000313" key="8">
    <source>
        <dbReference type="EMBL" id="MFD1207036.1"/>
    </source>
</evidence>
<dbReference type="InterPro" id="IPR006674">
    <property type="entry name" value="HD_domain"/>
</dbReference>
<evidence type="ECO:0000256" key="4">
    <source>
        <dbReference type="ARBA" id="ARBA00022801"/>
    </source>
</evidence>
<dbReference type="PANTHER" id="PTHR35795:SF1">
    <property type="entry name" value="BIS(5'-NUCLEOSYL)-TETRAPHOSPHATASE, SYMMETRICAL"/>
    <property type="match status" value="1"/>
</dbReference>
<keyword evidence="3" id="KW-0547">Nucleotide-binding</keyword>
<dbReference type="PANTHER" id="PTHR35795">
    <property type="entry name" value="SLR1885 PROTEIN"/>
    <property type="match status" value="1"/>
</dbReference>
<dbReference type="EC" id="3.6.1.41" evidence="1"/>
<evidence type="ECO:0000313" key="9">
    <source>
        <dbReference type="Proteomes" id="UP001597231"/>
    </source>
</evidence>
<keyword evidence="2" id="KW-0479">Metal-binding</keyword>
<accession>A0ABW3U1T1</accession>
<name>A0ABW3U1T1_9BACL</name>
<dbReference type="NCBIfam" id="TIGR00488">
    <property type="entry name" value="bis(5'-nucleosyl)-tetraphosphatase (symmetrical) YqeK"/>
    <property type="match status" value="1"/>
</dbReference>
<dbReference type="Proteomes" id="UP001597231">
    <property type="component" value="Unassembled WGS sequence"/>
</dbReference>
<dbReference type="PROSITE" id="PS51831">
    <property type="entry name" value="HD"/>
    <property type="match status" value="1"/>
</dbReference>
<organism evidence="8 9">
    <name type="scientific">Sporosarcina contaminans</name>
    <dbReference type="NCBI Taxonomy" id="633403"/>
    <lineage>
        <taxon>Bacteria</taxon>
        <taxon>Bacillati</taxon>
        <taxon>Bacillota</taxon>
        <taxon>Bacilli</taxon>
        <taxon>Bacillales</taxon>
        <taxon>Caryophanaceae</taxon>
        <taxon>Sporosarcina</taxon>
    </lineage>
</organism>
<dbReference type="SUPFAM" id="SSF109604">
    <property type="entry name" value="HD-domain/PDEase-like"/>
    <property type="match status" value="1"/>
</dbReference>
<comment type="catalytic activity">
    <reaction evidence="6">
        <text>P(1),P(4)-bis(5'-adenosyl) tetraphosphate + H2O = 2 ADP + 2 H(+)</text>
        <dbReference type="Rhea" id="RHEA:24252"/>
        <dbReference type="ChEBI" id="CHEBI:15377"/>
        <dbReference type="ChEBI" id="CHEBI:15378"/>
        <dbReference type="ChEBI" id="CHEBI:58141"/>
        <dbReference type="ChEBI" id="CHEBI:456216"/>
        <dbReference type="EC" id="3.6.1.41"/>
    </reaction>
</comment>
<evidence type="ECO:0000259" key="7">
    <source>
        <dbReference type="PROSITE" id="PS51831"/>
    </source>
</evidence>